<keyword evidence="2" id="KW-0812">Transmembrane</keyword>
<keyword evidence="1" id="KW-0175">Coiled coil</keyword>
<dbReference type="InterPro" id="IPR016047">
    <property type="entry name" value="M23ase_b-sheet_dom"/>
</dbReference>
<sequence>MSKTREQVDRICKRPRFGVWALVIGGIATSLLIVSTLGYAAIPEDADGGLDARKRDLIEIERRVESIGEDLIGQREDRRALILELEARERNVAELALANRELQRLVAEHTRIATELRARQAEERRSLEKQLGLLSELIRTAYVMGRADRLRLLLNQEDPSQASRVMSYFAYFNRERMKRIQAVQESTERLARLARDAEEEAARLAQLAKSQEATRLRLEVARTKRTEVLKQLEATIANREDTLENLQKDAESLRLLIEHLRQRAQIRAELDIHRESFAARKGRLSWPLLEARVIAAFGSRKEDSDVNWDGVLLAAREGEEVRAVNGGRVVYADWLRGFGLLLVIDHGNGFMSLYGHNEALLREVGEWVSTGDVISLSGKSGGRNRPVLYFAIRHNGRPQDPTDWCSGPGARG</sequence>
<evidence type="ECO:0000313" key="4">
    <source>
        <dbReference type="EMBL" id="EXJ17120.1"/>
    </source>
</evidence>
<dbReference type="Pfam" id="PF01551">
    <property type="entry name" value="Peptidase_M23"/>
    <property type="match status" value="1"/>
</dbReference>
<dbReference type="CDD" id="cd12797">
    <property type="entry name" value="M23_peptidase"/>
    <property type="match status" value="1"/>
</dbReference>
<dbReference type="FunFam" id="2.70.70.10:FF:000003">
    <property type="entry name" value="Murein hydrolase activator EnvC"/>
    <property type="match status" value="1"/>
</dbReference>
<dbReference type="EMBL" id="AONC01000002">
    <property type="protein sequence ID" value="EXJ17120.1"/>
    <property type="molecule type" value="Genomic_DNA"/>
</dbReference>
<feature type="coiled-coil region" evidence="1">
    <location>
        <begin position="85"/>
        <end position="119"/>
    </location>
</feature>
<dbReference type="Gene3D" id="2.70.70.10">
    <property type="entry name" value="Glucose Permease (Domain IIA)"/>
    <property type="match status" value="1"/>
</dbReference>
<feature type="domain" description="M23ase beta-sheet core" evidence="3">
    <location>
        <begin position="308"/>
        <end position="401"/>
    </location>
</feature>
<name>W9W3H8_9GAMM</name>
<dbReference type="InterPro" id="IPR050570">
    <property type="entry name" value="Cell_wall_metabolism_enzyme"/>
</dbReference>
<evidence type="ECO:0000259" key="3">
    <source>
        <dbReference type="Pfam" id="PF01551"/>
    </source>
</evidence>
<evidence type="ECO:0000313" key="5">
    <source>
        <dbReference type="Proteomes" id="UP000019460"/>
    </source>
</evidence>
<feature type="transmembrane region" description="Helical" evidence="2">
    <location>
        <begin position="20"/>
        <end position="42"/>
    </location>
</feature>
<evidence type="ECO:0000256" key="1">
    <source>
        <dbReference type="SAM" id="Coils"/>
    </source>
</evidence>
<dbReference type="GO" id="GO:0004222">
    <property type="term" value="F:metalloendopeptidase activity"/>
    <property type="evidence" value="ECO:0007669"/>
    <property type="project" value="TreeGrafter"/>
</dbReference>
<dbReference type="SUPFAM" id="SSF51261">
    <property type="entry name" value="Duplicated hybrid motif"/>
    <property type="match status" value="1"/>
</dbReference>
<dbReference type="AlphaFoldDB" id="W9W3H8"/>
<protein>
    <recommendedName>
        <fullName evidence="3">M23ase beta-sheet core domain-containing protein</fullName>
    </recommendedName>
</protein>
<keyword evidence="2" id="KW-1133">Transmembrane helix</keyword>
<evidence type="ECO:0000256" key="2">
    <source>
        <dbReference type="SAM" id="Phobius"/>
    </source>
</evidence>
<dbReference type="InterPro" id="IPR011055">
    <property type="entry name" value="Dup_hybrid_motif"/>
</dbReference>
<dbReference type="Proteomes" id="UP000019460">
    <property type="component" value="Unassembled WGS sequence"/>
</dbReference>
<dbReference type="PANTHER" id="PTHR21666:SF270">
    <property type="entry name" value="MUREIN HYDROLASE ACTIVATOR ENVC"/>
    <property type="match status" value="1"/>
</dbReference>
<dbReference type="PANTHER" id="PTHR21666">
    <property type="entry name" value="PEPTIDASE-RELATED"/>
    <property type="match status" value="1"/>
</dbReference>
<proteinExistence type="predicted"/>
<reference evidence="4 5" key="1">
    <citation type="submission" date="2012-11" db="EMBL/GenBank/DDBJ databases">
        <title>Genome assembly of Thiorhodococcus sp. AK35.</title>
        <authorList>
            <person name="Nupur N."/>
            <person name="Khatri I."/>
            <person name="Subramanian S."/>
            <person name="Pinnaka A."/>
        </authorList>
    </citation>
    <scope>NUCLEOTIDE SEQUENCE [LARGE SCALE GENOMIC DNA]</scope>
    <source>
        <strain evidence="4 5">AK35</strain>
    </source>
</reference>
<keyword evidence="5" id="KW-1185">Reference proteome</keyword>
<accession>W9W3H8</accession>
<feature type="coiled-coil region" evidence="1">
    <location>
        <begin position="180"/>
        <end position="263"/>
    </location>
</feature>
<dbReference type="RefSeq" id="WP_081763259.1">
    <property type="nucleotide sequence ID" value="NZ_AONC01000002.1"/>
</dbReference>
<dbReference type="eggNOG" id="COG4942">
    <property type="taxonomic scope" value="Bacteria"/>
</dbReference>
<dbReference type="STRING" id="1249627.D779_0872"/>
<comment type="caution">
    <text evidence="4">The sequence shown here is derived from an EMBL/GenBank/DDBJ whole genome shotgun (WGS) entry which is preliminary data.</text>
</comment>
<gene>
    <name evidence="4" type="ORF">D779_0872</name>
</gene>
<organism evidence="4 5">
    <name type="scientific">Imhoffiella purpurea</name>
    <dbReference type="NCBI Taxonomy" id="1249627"/>
    <lineage>
        <taxon>Bacteria</taxon>
        <taxon>Pseudomonadati</taxon>
        <taxon>Pseudomonadota</taxon>
        <taxon>Gammaproteobacteria</taxon>
        <taxon>Chromatiales</taxon>
        <taxon>Chromatiaceae</taxon>
        <taxon>Imhoffiella</taxon>
    </lineage>
</organism>
<keyword evidence="2" id="KW-0472">Membrane</keyword>